<evidence type="ECO:0000256" key="1">
    <source>
        <dbReference type="SAM" id="MobiDB-lite"/>
    </source>
</evidence>
<gene>
    <name evidence="2" type="ORF">X474_19995</name>
</gene>
<dbReference type="EMBL" id="AZAC01000034">
    <property type="protein sequence ID" value="KIX12286.1"/>
    <property type="molecule type" value="Genomic_DNA"/>
</dbReference>
<feature type="compositionally biased region" description="Polar residues" evidence="1">
    <location>
        <begin position="220"/>
        <end position="239"/>
    </location>
</feature>
<name>A0A0D2J996_9BACT</name>
<accession>A0A0D2J996</accession>
<evidence type="ECO:0000313" key="2">
    <source>
        <dbReference type="EMBL" id="KIX12286.1"/>
    </source>
</evidence>
<dbReference type="STRING" id="1429043.X474_19995"/>
<dbReference type="AlphaFoldDB" id="A0A0D2J996"/>
<dbReference type="RefSeq" id="WP_044350853.1">
    <property type="nucleotide sequence ID" value="NZ_AZAC01000034.1"/>
</dbReference>
<protein>
    <submittedName>
        <fullName evidence="2">Uncharacterized protein</fullName>
    </submittedName>
</protein>
<reference evidence="2 3" key="1">
    <citation type="submission" date="2013-11" db="EMBL/GenBank/DDBJ databases">
        <title>Metagenomic analysis of a methanogenic consortium involved in long chain n-alkane degradation.</title>
        <authorList>
            <person name="Davidova I.A."/>
            <person name="Callaghan A.V."/>
            <person name="Wawrik B."/>
            <person name="Pruitt S."/>
            <person name="Marks C."/>
            <person name="Duncan K.E."/>
            <person name="Suflita J.M."/>
        </authorList>
    </citation>
    <scope>NUCLEOTIDE SEQUENCE [LARGE SCALE GENOMIC DNA]</scope>
    <source>
        <strain evidence="2 3">SPR</strain>
    </source>
</reference>
<keyword evidence="3" id="KW-1185">Reference proteome</keyword>
<dbReference type="InParanoid" id="A0A0D2J996"/>
<dbReference type="Proteomes" id="UP000032233">
    <property type="component" value="Unassembled WGS sequence"/>
</dbReference>
<sequence>MESWARQAVAAGASPKEAAGAALIAGHWARSMSRYLGISPSEYWNKHLAGVVGPGSLDYAAGSMHVLGQAAMRRSEKPFEKFHEDALNEANSHQEFWDYGESPLLGLPVKVGEDRIRKSRSRHPDVTMEDWQRLPEIISGASEVAELAKHHKWPKESKAFVAEVDGETFVVLGAPRKKHGGYFEVLSLFKGTSTGALNWLAQAGKNRRSLTGVGGGPNAAQAQSVNTPGRTGPNSSSSSVKITNLFASYKKKPNFDLDPAQAAKAVSRGKNISRKTLDKIAKLLQDKDQTLRALLDNPKQAGQILNALQKDGVIQKTNANVYWDSKTTPKIKDFGDPGRGRITQQGKLLVESSLLGAVLPDFGLLQVSPPWLLNVLGRNLDHLGRLKARGGAWDLSQDLLQAVDMVLAAEAGPKAVDQLRQYIAQQTLPGMEQEHSHGARAKALALALVGNKPNAFREKLKALAKAAGRDAKGRESMFGTLSADDAFYQQFGRVESLGQPLNPGVDLEQPVRVVQVKPQFEGRKAYEFTKGQGRKDLKKAVIGNYINNNTGWNINLSGGNVDTQSVLFYVFL</sequence>
<evidence type="ECO:0000313" key="3">
    <source>
        <dbReference type="Proteomes" id="UP000032233"/>
    </source>
</evidence>
<proteinExistence type="predicted"/>
<organism evidence="2 3">
    <name type="scientific">Dethiosulfatarculus sandiegensis</name>
    <dbReference type="NCBI Taxonomy" id="1429043"/>
    <lineage>
        <taxon>Bacteria</taxon>
        <taxon>Pseudomonadati</taxon>
        <taxon>Thermodesulfobacteriota</taxon>
        <taxon>Desulfarculia</taxon>
        <taxon>Desulfarculales</taxon>
        <taxon>Desulfarculaceae</taxon>
        <taxon>Dethiosulfatarculus</taxon>
    </lineage>
</organism>
<feature type="region of interest" description="Disordered" evidence="1">
    <location>
        <begin position="210"/>
        <end position="239"/>
    </location>
</feature>
<comment type="caution">
    <text evidence="2">The sequence shown here is derived from an EMBL/GenBank/DDBJ whole genome shotgun (WGS) entry which is preliminary data.</text>
</comment>